<dbReference type="InterPro" id="IPR015422">
    <property type="entry name" value="PyrdxlP-dep_Trfase_small"/>
</dbReference>
<dbReference type="PANTHER" id="PTHR11601">
    <property type="entry name" value="CYSTEINE DESULFURYLASE FAMILY MEMBER"/>
    <property type="match status" value="1"/>
</dbReference>
<dbReference type="InterPro" id="IPR016454">
    <property type="entry name" value="Cysteine_dSase"/>
</dbReference>
<evidence type="ECO:0000256" key="2">
    <source>
        <dbReference type="ARBA" id="ARBA00006490"/>
    </source>
</evidence>
<keyword evidence="6" id="KW-0479">Metal-binding</keyword>
<dbReference type="InterPro" id="IPR015424">
    <property type="entry name" value="PyrdxlP-dep_Trfase"/>
</dbReference>
<evidence type="ECO:0000256" key="6">
    <source>
        <dbReference type="ARBA" id="ARBA00022723"/>
    </source>
</evidence>
<keyword evidence="9" id="KW-0411">Iron-sulfur</keyword>
<dbReference type="Proteomes" id="UP001108027">
    <property type="component" value="Unassembled WGS sequence"/>
</dbReference>
<proteinExistence type="inferred from homology"/>
<evidence type="ECO:0000256" key="8">
    <source>
        <dbReference type="ARBA" id="ARBA00023004"/>
    </source>
</evidence>
<comment type="catalytic activity">
    <reaction evidence="10">
        <text>(sulfur carrier)-H + L-cysteine = (sulfur carrier)-SH + L-alanine</text>
        <dbReference type="Rhea" id="RHEA:43892"/>
        <dbReference type="Rhea" id="RHEA-COMP:14737"/>
        <dbReference type="Rhea" id="RHEA-COMP:14739"/>
        <dbReference type="ChEBI" id="CHEBI:29917"/>
        <dbReference type="ChEBI" id="CHEBI:35235"/>
        <dbReference type="ChEBI" id="CHEBI:57972"/>
        <dbReference type="ChEBI" id="CHEBI:64428"/>
        <dbReference type="EC" id="2.8.1.7"/>
    </reaction>
</comment>
<dbReference type="InterPro" id="IPR015421">
    <property type="entry name" value="PyrdxlP-dep_Trfase_major"/>
</dbReference>
<dbReference type="RefSeq" id="WP_228232576.1">
    <property type="nucleotide sequence ID" value="NZ_JAJGNA010000001.1"/>
</dbReference>
<evidence type="ECO:0000256" key="11">
    <source>
        <dbReference type="RuleBase" id="RU004504"/>
    </source>
</evidence>
<comment type="cofactor">
    <cofactor evidence="1 11">
        <name>pyridoxal 5'-phosphate</name>
        <dbReference type="ChEBI" id="CHEBI:597326"/>
    </cofactor>
</comment>
<evidence type="ECO:0000256" key="3">
    <source>
        <dbReference type="ARBA" id="ARBA00012239"/>
    </source>
</evidence>
<dbReference type="Gene3D" id="3.90.1150.10">
    <property type="entry name" value="Aspartate Aminotransferase, domain 1"/>
    <property type="match status" value="1"/>
</dbReference>
<keyword evidence="8" id="KW-0408">Iron</keyword>
<dbReference type="NCBIfam" id="NF010611">
    <property type="entry name" value="PRK14012.1"/>
    <property type="match status" value="1"/>
</dbReference>
<evidence type="ECO:0000313" key="13">
    <source>
        <dbReference type="EMBL" id="MCC4307337.1"/>
    </source>
</evidence>
<comment type="similarity">
    <text evidence="2">Belongs to the class-V pyridoxal-phosphate-dependent aminotransferase family. NifS/IscS subfamily.</text>
</comment>
<sequence>MSQAVYLDYAATTPVDPRVVAAMTACLGPDANFGNPASRSHLYGWLAEEAVENARRQVADALNADSREIVWTSGATEANNLAIKGVLEQKGGGHIITSVTEHKAVLDPCAWLERKGLATVTWLTPGADGRIDPADVGAALRDDTVLVSIMHANNETGVINDIAAIGALCREHGALFHTDAAQSAGKLPLDVRALPVDLVSLCAHKIYGPKGVGALYVRRHPDIRVASQIHGGGHERNMRSGTLPTHQIVGLGEALALAMADRDAEQARLGALRDRLWDHLRALPGVHLNGGEAPRLAGHLNVAFEGVDGEMLLTALTEAAVSTGSACTSASLEPSYVLKAMGLSDALAQSALRFSVGRFTDEAGIDRAGEDVVGVVTRLRDAARSRA</sequence>
<dbReference type="InterPro" id="IPR020578">
    <property type="entry name" value="Aminotrans_V_PyrdxlP_BS"/>
</dbReference>
<dbReference type="InterPro" id="IPR000192">
    <property type="entry name" value="Aminotrans_V_dom"/>
</dbReference>
<keyword evidence="4 13" id="KW-0808">Transferase</keyword>
<reference evidence="13" key="1">
    <citation type="submission" date="2021-10" db="EMBL/GenBank/DDBJ databases">
        <title>The diversity and Nitrogen Metabolism of Culturable Nitrate-Utilizing Bacteria Within the Oxygen Minimum Zone of the Changjiang (Yangtze River)Estuary.</title>
        <authorList>
            <person name="Zhang D."/>
            <person name="Zheng J."/>
            <person name="Liu S."/>
            <person name="He W."/>
        </authorList>
    </citation>
    <scope>NUCLEOTIDE SEQUENCE</scope>
    <source>
        <strain evidence="13">FXH-223</strain>
    </source>
</reference>
<gene>
    <name evidence="13" type="ORF">LL252_02030</name>
</gene>
<dbReference type="Gene3D" id="3.40.640.10">
    <property type="entry name" value="Type I PLP-dependent aspartate aminotransferase-like (Major domain)"/>
    <property type="match status" value="1"/>
</dbReference>
<dbReference type="GO" id="GO:0031071">
    <property type="term" value="F:cysteine desulfurase activity"/>
    <property type="evidence" value="ECO:0007669"/>
    <property type="project" value="UniProtKB-EC"/>
</dbReference>
<dbReference type="PIRSF" id="PIRSF005572">
    <property type="entry name" value="NifS"/>
    <property type="match status" value="1"/>
</dbReference>
<evidence type="ECO:0000259" key="12">
    <source>
        <dbReference type="Pfam" id="PF00266"/>
    </source>
</evidence>
<evidence type="ECO:0000256" key="10">
    <source>
        <dbReference type="ARBA" id="ARBA00050776"/>
    </source>
</evidence>
<evidence type="ECO:0000256" key="4">
    <source>
        <dbReference type="ARBA" id="ARBA00022679"/>
    </source>
</evidence>
<dbReference type="AlphaFoldDB" id="A0A9Q3YL16"/>
<feature type="domain" description="Aminotransferase class V" evidence="12">
    <location>
        <begin position="5"/>
        <end position="367"/>
    </location>
</feature>
<dbReference type="FunFam" id="3.40.640.10:FF:000003">
    <property type="entry name" value="Cysteine desulfurase IscS"/>
    <property type="match status" value="1"/>
</dbReference>
<dbReference type="Pfam" id="PF00266">
    <property type="entry name" value="Aminotran_5"/>
    <property type="match status" value="1"/>
</dbReference>
<dbReference type="EMBL" id="JAJGNA010000001">
    <property type="protein sequence ID" value="MCC4307337.1"/>
    <property type="molecule type" value="Genomic_DNA"/>
</dbReference>
<keyword evidence="14" id="KW-1185">Reference proteome</keyword>
<evidence type="ECO:0000313" key="14">
    <source>
        <dbReference type="Proteomes" id="UP001108027"/>
    </source>
</evidence>
<comment type="caution">
    <text evidence="13">The sequence shown here is derived from an EMBL/GenBank/DDBJ whole genome shotgun (WGS) entry which is preliminary data.</text>
</comment>
<organism evidence="13 14">
    <name type="scientific">Alloalcanivorax marinus</name>
    <dbReference type="NCBI Taxonomy" id="1177169"/>
    <lineage>
        <taxon>Bacteria</taxon>
        <taxon>Pseudomonadati</taxon>
        <taxon>Pseudomonadota</taxon>
        <taxon>Gammaproteobacteria</taxon>
        <taxon>Oceanospirillales</taxon>
        <taxon>Alcanivoracaceae</taxon>
        <taxon>Alloalcanivorax</taxon>
    </lineage>
</organism>
<dbReference type="GO" id="GO:0051537">
    <property type="term" value="F:2 iron, 2 sulfur cluster binding"/>
    <property type="evidence" value="ECO:0007669"/>
    <property type="project" value="UniProtKB-KW"/>
</dbReference>
<protein>
    <recommendedName>
        <fullName evidence="3">cysteine desulfurase</fullName>
        <ecNumber evidence="3">2.8.1.7</ecNumber>
    </recommendedName>
</protein>
<dbReference type="PANTHER" id="PTHR11601:SF34">
    <property type="entry name" value="CYSTEINE DESULFURASE"/>
    <property type="match status" value="1"/>
</dbReference>
<dbReference type="PROSITE" id="PS00595">
    <property type="entry name" value="AA_TRANSFER_CLASS_5"/>
    <property type="match status" value="1"/>
</dbReference>
<name>A0A9Q3YL16_9GAMM</name>
<keyword evidence="7" id="KW-0663">Pyridoxal phosphate</keyword>
<evidence type="ECO:0000256" key="5">
    <source>
        <dbReference type="ARBA" id="ARBA00022714"/>
    </source>
</evidence>
<dbReference type="SUPFAM" id="SSF53383">
    <property type="entry name" value="PLP-dependent transferases"/>
    <property type="match status" value="1"/>
</dbReference>
<keyword evidence="5" id="KW-0001">2Fe-2S</keyword>
<evidence type="ECO:0000256" key="7">
    <source>
        <dbReference type="ARBA" id="ARBA00022898"/>
    </source>
</evidence>
<evidence type="ECO:0000256" key="9">
    <source>
        <dbReference type="ARBA" id="ARBA00023014"/>
    </source>
</evidence>
<dbReference type="EC" id="2.8.1.7" evidence="3"/>
<evidence type="ECO:0000256" key="1">
    <source>
        <dbReference type="ARBA" id="ARBA00001933"/>
    </source>
</evidence>
<accession>A0A9Q3YL16</accession>
<dbReference type="GO" id="GO:0046872">
    <property type="term" value="F:metal ion binding"/>
    <property type="evidence" value="ECO:0007669"/>
    <property type="project" value="UniProtKB-KW"/>
</dbReference>